<dbReference type="Proteomes" id="UP000236162">
    <property type="component" value="Unassembled WGS sequence"/>
</dbReference>
<evidence type="ECO:0000256" key="7">
    <source>
        <dbReference type="ARBA" id="ARBA00022723"/>
    </source>
</evidence>
<dbReference type="AlphaFoldDB" id="A0A098R597"/>
<keyword evidence="16" id="KW-1185">Reference proteome</keyword>
<dbReference type="GO" id="GO:0070069">
    <property type="term" value="C:cytochrome complex"/>
    <property type="evidence" value="ECO:0007669"/>
    <property type="project" value="TreeGrafter"/>
</dbReference>
<comment type="subcellular location">
    <subcellularLocation>
        <location evidence="1">Cell membrane</location>
        <topology evidence="1">Multi-pass membrane protein</topology>
    </subcellularLocation>
</comment>
<dbReference type="EMBL" id="CP032744">
    <property type="protein sequence ID" value="AYJ38122.1"/>
    <property type="molecule type" value="Genomic_DNA"/>
</dbReference>
<dbReference type="Pfam" id="PF02322">
    <property type="entry name" value="Cyt_bd_oxida_II"/>
    <property type="match status" value="1"/>
</dbReference>
<feature type="transmembrane region" description="Helical" evidence="12">
    <location>
        <begin position="300"/>
        <end position="325"/>
    </location>
</feature>
<gene>
    <name evidence="15" type="primary">cydB</name>
    <name evidence="15" type="ORF">EUZ87_04860</name>
    <name evidence="13" type="ORF">LP667_04465</name>
    <name evidence="14" type="ORF">LPPLD21_02051</name>
</gene>
<evidence type="ECO:0000256" key="12">
    <source>
        <dbReference type="SAM" id="Phobius"/>
    </source>
</evidence>
<feature type="transmembrane region" description="Helical" evidence="12">
    <location>
        <begin position="115"/>
        <end position="137"/>
    </location>
</feature>
<feature type="transmembrane region" description="Helical" evidence="12">
    <location>
        <begin position="260"/>
        <end position="280"/>
    </location>
</feature>
<reference evidence="13 17" key="2">
    <citation type="submission" date="2018-10" db="EMBL/GenBank/DDBJ databases">
        <title>Genome seuquencing of Lactobacillus species.</title>
        <authorList>
            <person name="Baek C."/>
            <person name="Yi H."/>
        </authorList>
    </citation>
    <scope>NUCLEOTIDE SEQUENCE [LARGE SCALE GENOMIC DNA]</scope>
    <source>
        <strain evidence="13 17">DSM 10667</strain>
    </source>
</reference>
<evidence type="ECO:0000256" key="1">
    <source>
        <dbReference type="ARBA" id="ARBA00004651"/>
    </source>
</evidence>
<dbReference type="EMBL" id="BDOR01000011">
    <property type="protein sequence ID" value="GBF02503.1"/>
    <property type="molecule type" value="Genomic_DNA"/>
</dbReference>
<dbReference type="Proteomes" id="UP000277896">
    <property type="component" value="Chromosome"/>
</dbReference>
<dbReference type="RefSeq" id="WP_021730674.1">
    <property type="nucleotide sequence ID" value="NZ_AVAI01000050.1"/>
</dbReference>
<dbReference type="NCBIfam" id="TIGR00203">
    <property type="entry name" value="cydB"/>
    <property type="match status" value="1"/>
</dbReference>
<dbReference type="PANTHER" id="PTHR43141:SF5">
    <property type="entry name" value="CYTOCHROME BD-I UBIQUINOL OXIDASE SUBUNIT 2"/>
    <property type="match status" value="1"/>
</dbReference>
<evidence type="ECO:0000256" key="5">
    <source>
        <dbReference type="ARBA" id="ARBA00022617"/>
    </source>
</evidence>
<feature type="transmembrane region" description="Helical" evidence="12">
    <location>
        <begin position="229"/>
        <end position="248"/>
    </location>
</feature>
<dbReference type="PIRSF" id="PIRSF000267">
    <property type="entry name" value="Cyt_oxidse_sub2"/>
    <property type="match status" value="1"/>
</dbReference>
<dbReference type="GeneID" id="79806762"/>
<evidence type="ECO:0000256" key="11">
    <source>
        <dbReference type="ARBA" id="ARBA00023136"/>
    </source>
</evidence>
<evidence type="ECO:0000256" key="6">
    <source>
        <dbReference type="ARBA" id="ARBA00022692"/>
    </source>
</evidence>
<feature type="transmembrane region" description="Helical" evidence="12">
    <location>
        <begin position="83"/>
        <end position="103"/>
    </location>
</feature>
<evidence type="ECO:0000313" key="17">
    <source>
        <dbReference type="Proteomes" id="UP000277896"/>
    </source>
</evidence>
<dbReference type="InterPro" id="IPR003317">
    <property type="entry name" value="Cyt-d_oxidase_su2"/>
</dbReference>
<dbReference type="GO" id="GO:0046872">
    <property type="term" value="F:metal ion binding"/>
    <property type="evidence" value="ECO:0007669"/>
    <property type="project" value="UniProtKB-KW"/>
</dbReference>
<keyword evidence="8" id="KW-0249">Electron transport</keyword>
<protein>
    <submittedName>
        <fullName evidence="14 15">Cytochrome D Ubiquinol oxidase subunit II</fullName>
    </submittedName>
</protein>
<dbReference type="GO" id="GO:0016682">
    <property type="term" value="F:oxidoreductase activity, acting on diphenols and related substances as donors, oxygen as acceptor"/>
    <property type="evidence" value="ECO:0007669"/>
    <property type="project" value="TreeGrafter"/>
</dbReference>
<feature type="transmembrane region" description="Helical" evidence="12">
    <location>
        <begin position="157"/>
        <end position="178"/>
    </location>
</feature>
<sequence length="331" mass="37296">MSNLQFLWFILVGVLFSGFFFLEGFDFGVGMTIKSLAQTRAERDVVIHTIGPHWDANEVWLITAGGAMFASFPMWYASLFSGFYLILLLILVALIMRGVSFEFRSRMESDAGRNFWEWAAALGSFFAAFLFGMMFTALVKGMPINANGDMTAHFTDYVNLFSIVGGVAVTLLCYLHGLNFIRLKTTGTLRERALQWAKPLYWVLFAGEVVFAILLYFNTDFFTKKPISTTILVVALVALTVLATWGVYGNHEWLSFISSGLSLIDVVVLLFNGLFPRVMVANNSAYSILIKDASNSPYTLHLMTVISLSVLPIMLIYFIWSYWVFYKRLAS</sequence>
<accession>A0A098R597</accession>
<evidence type="ECO:0000313" key="14">
    <source>
        <dbReference type="EMBL" id="GBF02503.1"/>
    </source>
</evidence>
<proteinExistence type="inferred from homology"/>
<dbReference type="Proteomes" id="UP000292648">
    <property type="component" value="Unassembled WGS sequence"/>
</dbReference>
<evidence type="ECO:0000313" key="13">
    <source>
        <dbReference type="EMBL" id="AYJ38122.1"/>
    </source>
</evidence>
<dbReference type="KEGG" id="lpx:ASU28_00655"/>
<keyword evidence="11 12" id="KW-0472">Membrane</keyword>
<dbReference type="HOGENOM" id="CLU_049294_0_1_9"/>
<evidence type="ECO:0000313" key="18">
    <source>
        <dbReference type="Proteomes" id="UP000292648"/>
    </source>
</evidence>
<dbReference type="eggNOG" id="COG1294">
    <property type="taxonomic scope" value="Bacteria"/>
</dbReference>
<evidence type="ECO:0000313" key="15">
    <source>
        <dbReference type="EMBL" id="TBX47305.1"/>
    </source>
</evidence>
<feature type="transmembrane region" description="Helical" evidence="12">
    <location>
        <begin position="199"/>
        <end position="217"/>
    </location>
</feature>
<feature type="transmembrane region" description="Helical" evidence="12">
    <location>
        <begin position="6"/>
        <end position="25"/>
    </location>
</feature>
<dbReference type="EMBL" id="SEHH01000039">
    <property type="protein sequence ID" value="TBX47305.1"/>
    <property type="molecule type" value="Genomic_DNA"/>
</dbReference>
<keyword evidence="7" id="KW-0479">Metal-binding</keyword>
<evidence type="ECO:0000256" key="8">
    <source>
        <dbReference type="ARBA" id="ARBA00022982"/>
    </source>
</evidence>
<keyword evidence="10" id="KW-0408">Iron</keyword>
<name>A0A098R597_9LACO</name>
<dbReference type="PANTHER" id="PTHR43141">
    <property type="entry name" value="CYTOCHROME BD2 SUBUNIT II"/>
    <property type="match status" value="1"/>
</dbReference>
<dbReference type="GO" id="GO:0019646">
    <property type="term" value="P:aerobic electron transport chain"/>
    <property type="evidence" value="ECO:0007669"/>
    <property type="project" value="TreeGrafter"/>
</dbReference>
<evidence type="ECO:0000256" key="2">
    <source>
        <dbReference type="ARBA" id="ARBA00007543"/>
    </source>
</evidence>
<evidence type="ECO:0000256" key="3">
    <source>
        <dbReference type="ARBA" id="ARBA00022448"/>
    </source>
</evidence>
<evidence type="ECO:0000256" key="10">
    <source>
        <dbReference type="ARBA" id="ARBA00023004"/>
    </source>
</evidence>
<comment type="similarity">
    <text evidence="2">Belongs to the cytochrome ubiquinol oxidase subunit 2 family.</text>
</comment>
<evidence type="ECO:0000313" key="16">
    <source>
        <dbReference type="Proteomes" id="UP000236162"/>
    </source>
</evidence>
<keyword evidence="9 12" id="KW-1133">Transmembrane helix</keyword>
<evidence type="ECO:0000256" key="9">
    <source>
        <dbReference type="ARBA" id="ARBA00022989"/>
    </source>
</evidence>
<keyword evidence="3" id="KW-0813">Transport</keyword>
<keyword evidence="5" id="KW-0349">Heme</keyword>
<reference evidence="14 16" key="1">
    <citation type="submission" date="2017-04" db="EMBL/GenBank/DDBJ databases">
        <title>In vitro and in silico characterization of Lactobacillus paraplantarum D2-1, a starter culture for soymilk fermentation.</title>
        <authorList>
            <person name="Endo A."/>
            <person name="Sasaki F."/>
            <person name="Maeno S."/>
            <person name="Kanesaki Y."/>
            <person name="Kubota E."/>
            <person name="Torres G.A."/>
            <person name="Tomita S."/>
            <person name="Nakagawa J."/>
        </authorList>
    </citation>
    <scope>NUCLEOTIDE SEQUENCE [LARGE SCALE GENOMIC DNA]</scope>
    <source>
        <strain evidence="14 16">D2-1</strain>
    </source>
</reference>
<reference evidence="15 18" key="3">
    <citation type="submission" date="2019-01" db="EMBL/GenBank/DDBJ databases">
        <title>Draft genome sequence of Lactobacillus paraplantarum OSY-TC318, a Producer of the novel lantibiotic Paraplantaracin TC318.</title>
        <authorList>
            <person name="Hussein W.E."/>
            <person name="Huang E."/>
            <person name="Yousef A.E."/>
        </authorList>
    </citation>
    <scope>NUCLEOTIDE SEQUENCE [LARGE SCALE GENOMIC DNA]</scope>
    <source>
        <strain evidence="15 18">OSY-TC318</strain>
    </source>
</reference>
<keyword evidence="6 12" id="KW-0812">Transmembrane</keyword>
<keyword evidence="4" id="KW-1003">Cell membrane</keyword>
<organism evidence="15 18">
    <name type="scientific">Lactiplantibacillus paraplantarum</name>
    <dbReference type="NCBI Taxonomy" id="60520"/>
    <lineage>
        <taxon>Bacteria</taxon>
        <taxon>Bacillati</taxon>
        <taxon>Bacillota</taxon>
        <taxon>Bacilli</taxon>
        <taxon>Lactobacillales</taxon>
        <taxon>Lactobacillaceae</taxon>
        <taxon>Lactiplantibacillus</taxon>
    </lineage>
</organism>
<dbReference type="GO" id="GO:0009055">
    <property type="term" value="F:electron transfer activity"/>
    <property type="evidence" value="ECO:0007669"/>
    <property type="project" value="TreeGrafter"/>
</dbReference>
<dbReference type="GO" id="GO:0005886">
    <property type="term" value="C:plasma membrane"/>
    <property type="evidence" value="ECO:0007669"/>
    <property type="project" value="UniProtKB-SubCell"/>
</dbReference>
<evidence type="ECO:0000256" key="4">
    <source>
        <dbReference type="ARBA" id="ARBA00022475"/>
    </source>
</evidence>